<protein>
    <recommendedName>
        <fullName evidence="4">Tetrapyrrole methylase domain-containing protein</fullName>
    </recommendedName>
</protein>
<gene>
    <name evidence="2" type="ORF">HJC23_005217</name>
</gene>
<evidence type="ECO:0000256" key="1">
    <source>
        <dbReference type="SAM" id="SignalP"/>
    </source>
</evidence>
<comment type="caution">
    <text evidence="2">The sequence shown here is derived from an EMBL/GenBank/DDBJ whole genome shotgun (WGS) entry which is preliminary data.</text>
</comment>
<dbReference type="Proteomes" id="UP001516023">
    <property type="component" value="Unassembled WGS sequence"/>
</dbReference>
<keyword evidence="1" id="KW-0732">Signal</keyword>
<evidence type="ECO:0000313" key="3">
    <source>
        <dbReference type="Proteomes" id="UP001516023"/>
    </source>
</evidence>
<accession>A0ABD3P444</accession>
<proteinExistence type="predicted"/>
<feature type="signal peptide" evidence="1">
    <location>
        <begin position="1"/>
        <end position="17"/>
    </location>
</feature>
<sequence>MKLSIALLLPALSGISAFLPSHQPPSLTTTTQIHRHPTSPTPLSAQRTLGFETTGLYTEEEAEQRKKQSKITQYIRQIREKIAIRPTLGKTVLVSGFDPTDPSASMVLDFLNSEEAIYFPFTTIVAHVQDVAMAKKRMIGRNARYTGLLDKLEFSAAADEQGGENGVLIPNAERLADVSSWVVHIGGGELEKLKLVVEAAEAAGSVKNVAVLVSGAGAVGSEALKEAEEMMKREAKSFAYTMVVVPEWNDQPEALCAYGILNVTDVGESGPFVAGETFSREESLRIVTECLAIEKAEGRCLVANAFPDKKSVENMLIQGMRESGFSRIEEIGMMVMNGSKGCMDLIEEKQKPPEPPKDQRTPEQIKAEEENRAKLAAENQKRLREERLARERQAKLDEMAKEWAEREYFRKKLRSELLVNKDQFVELIWDRAIFESNLRLRTIEGFAVNEGEERRKWKEAQKKKKAAEMAATRKMIEELEY</sequence>
<keyword evidence="3" id="KW-1185">Reference proteome</keyword>
<evidence type="ECO:0008006" key="4">
    <source>
        <dbReference type="Google" id="ProtNLM"/>
    </source>
</evidence>
<feature type="chain" id="PRO_5044829202" description="Tetrapyrrole methylase domain-containing protein" evidence="1">
    <location>
        <begin position="18"/>
        <end position="481"/>
    </location>
</feature>
<dbReference type="EMBL" id="JABMIG020000283">
    <property type="protein sequence ID" value="KAL3782543.1"/>
    <property type="molecule type" value="Genomic_DNA"/>
</dbReference>
<reference evidence="2 3" key="1">
    <citation type="journal article" date="2020" name="G3 (Bethesda)">
        <title>Improved Reference Genome for Cyclotella cryptica CCMP332, a Model for Cell Wall Morphogenesis, Salinity Adaptation, and Lipid Production in Diatoms (Bacillariophyta).</title>
        <authorList>
            <person name="Roberts W.R."/>
            <person name="Downey K.M."/>
            <person name="Ruck E.C."/>
            <person name="Traller J.C."/>
            <person name="Alverson A.J."/>
        </authorList>
    </citation>
    <scope>NUCLEOTIDE SEQUENCE [LARGE SCALE GENOMIC DNA]</scope>
    <source>
        <strain evidence="2 3">CCMP332</strain>
    </source>
</reference>
<organism evidence="2 3">
    <name type="scientific">Cyclotella cryptica</name>
    <dbReference type="NCBI Taxonomy" id="29204"/>
    <lineage>
        <taxon>Eukaryota</taxon>
        <taxon>Sar</taxon>
        <taxon>Stramenopiles</taxon>
        <taxon>Ochrophyta</taxon>
        <taxon>Bacillariophyta</taxon>
        <taxon>Coscinodiscophyceae</taxon>
        <taxon>Thalassiosirophycidae</taxon>
        <taxon>Stephanodiscales</taxon>
        <taxon>Stephanodiscaceae</taxon>
        <taxon>Cyclotella</taxon>
    </lineage>
</organism>
<dbReference type="AlphaFoldDB" id="A0ABD3P444"/>
<evidence type="ECO:0000313" key="2">
    <source>
        <dbReference type="EMBL" id="KAL3782543.1"/>
    </source>
</evidence>
<name>A0ABD3P444_9STRA</name>